<dbReference type="Gene3D" id="3.30.1890.10">
    <property type="entry name" value="FepE-like"/>
    <property type="match status" value="1"/>
</dbReference>
<dbReference type="RefSeq" id="WP_111281814.1">
    <property type="nucleotide sequence ID" value="NZ_QLIN01000002.1"/>
</dbReference>
<accession>A0A327N9F8</accession>
<keyword evidence="5 6" id="KW-0472">Membrane</keyword>
<organism evidence="8 9">
    <name type="scientific">Pseudomonas fluorescens</name>
    <dbReference type="NCBI Taxonomy" id="294"/>
    <lineage>
        <taxon>Bacteria</taxon>
        <taxon>Pseudomonadati</taxon>
        <taxon>Pseudomonadota</taxon>
        <taxon>Gammaproteobacteria</taxon>
        <taxon>Pseudomonadales</taxon>
        <taxon>Pseudomonadaceae</taxon>
        <taxon>Pseudomonas</taxon>
    </lineage>
</organism>
<evidence type="ECO:0000256" key="4">
    <source>
        <dbReference type="ARBA" id="ARBA00022989"/>
    </source>
</evidence>
<feature type="transmembrane region" description="Helical" evidence="6">
    <location>
        <begin position="28"/>
        <end position="47"/>
    </location>
</feature>
<evidence type="ECO:0000313" key="9">
    <source>
        <dbReference type="Proteomes" id="UP000249493"/>
    </source>
</evidence>
<sequence>MTIDPSTKSGSDEIDLFELMRSLWAQKVMILCTVLVVTLGVTAYAFISKPVYEARVYLLPPTLNGIADFNYGRTKDLELTPYTVKDVYDVFVRNLQSESLRRAFFVDVYLPSLSEVDRKVSQDLLYSKYLKKLSIGLPSKEQPDRYSVAVQDNDPKRATEWVKIFTTNAGIASKSEVITNVTREAEVRARNLGQQISILRQTESWIRSDSISRLQEALKVAQSIGLEEPPIIAGNVAAEVNATMDGQLTYMRGTKALSAEIKNLQERKSNDPFINNLRMLEIKKFFYEDLQIDPSSVSVFRQDGSIEVPDEPIYPKKILYIGLGVIGGLLLGLLIGLVRYLWGRRRVLS</sequence>
<gene>
    <name evidence="8" type="ORF">DOZ80_08485</name>
</gene>
<dbReference type="GO" id="GO:0004713">
    <property type="term" value="F:protein tyrosine kinase activity"/>
    <property type="evidence" value="ECO:0007669"/>
    <property type="project" value="TreeGrafter"/>
</dbReference>
<comment type="caution">
    <text evidence="8">The sequence shown here is derived from an EMBL/GenBank/DDBJ whole genome shotgun (WGS) entry which is preliminary data.</text>
</comment>
<dbReference type="Proteomes" id="UP000249493">
    <property type="component" value="Unassembled WGS sequence"/>
</dbReference>
<dbReference type="SUPFAM" id="SSF160355">
    <property type="entry name" value="Bacterial polysaccharide co-polymerase-like"/>
    <property type="match status" value="1"/>
</dbReference>
<dbReference type="InterPro" id="IPR050445">
    <property type="entry name" value="Bact_polysacc_biosynth/exp"/>
</dbReference>
<evidence type="ECO:0000256" key="1">
    <source>
        <dbReference type="ARBA" id="ARBA00004651"/>
    </source>
</evidence>
<evidence type="ECO:0000256" key="2">
    <source>
        <dbReference type="ARBA" id="ARBA00022475"/>
    </source>
</evidence>
<keyword evidence="3 6" id="KW-0812">Transmembrane</keyword>
<feature type="transmembrane region" description="Helical" evidence="6">
    <location>
        <begin position="318"/>
        <end position="342"/>
    </location>
</feature>
<dbReference type="PANTHER" id="PTHR32309">
    <property type="entry name" value="TYROSINE-PROTEIN KINASE"/>
    <property type="match status" value="1"/>
</dbReference>
<keyword evidence="4 6" id="KW-1133">Transmembrane helix</keyword>
<protein>
    <submittedName>
        <fullName evidence="8">Chain-length determining protein</fullName>
    </submittedName>
</protein>
<evidence type="ECO:0000313" key="8">
    <source>
        <dbReference type="EMBL" id="RAI71861.1"/>
    </source>
</evidence>
<dbReference type="EMBL" id="QLIN01000002">
    <property type="protein sequence ID" value="RAI71861.1"/>
    <property type="molecule type" value="Genomic_DNA"/>
</dbReference>
<dbReference type="InterPro" id="IPR003856">
    <property type="entry name" value="LPS_length_determ_N"/>
</dbReference>
<dbReference type="PANTHER" id="PTHR32309:SF13">
    <property type="entry name" value="FERRIC ENTEROBACTIN TRANSPORT PROTEIN FEPE"/>
    <property type="match status" value="1"/>
</dbReference>
<evidence type="ECO:0000256" key="3">
    <source>
        <dbReference type="ARBA" id="ARBA00022692"/>
    </source>
</evidence>
<evidence type="ECO:0000259" key="7">
    <source>
        <dbReference type="Pfam" id="PF02706"/>
    </source>
</evidence>
<keyword evidence="2" id="KW-1003">Cell membrane</keyword>
<dbReference type="GO" id="GO:0005886">
    <property type="term" value="C:plasma membrane"/>
    <property type="evidence" value="ECO:0007669"/>
    <property type="project" value="UniProtKB-SubCell"/>
</dbReference>
<feature type="domain" description="Polysaccharide chain length determinant N-terminal" evidence="7">
    <location>
        <begin position="12"/>
        <end position="105"/>
    </location>
</feature>
<dbReference type="Pfam" id="PF02706">
    <property type="entry name" value="Wzz"/>
    <property type="match status" value="1"/>
</dbReference>
<comment type="subcellular location">
    <subcellularLocation>
        <location evidence="1">Cell membrane</location>
        <topology evidence="1">Multi-pass membrane protein</topology>
    </subcellularLocation>
</comment>
<proteinExistence type="predicted"/>
<reference evidence="8 9" key="1">
    <citation type="submission" date="2018-06" db="EMBL/GenBank/DDBJ databases">
        <authorList>
            <person name="Zhirakovskaya E."/>
        </authorList>
    </citation>
    <scope>NUCLEOTIDE SEQUENCE [LARGE SCALE GENOMIC DNA]</scope>
    <source>
        <strain evidence="8 9">LY3</strain>
    </source>
</reference>
<evidence type="ECO:0000256" key="5">
    <source>
        <dbReference type="ARBA" id="ARBA00023136"/>
    </source>
</evidence>
<evidence type="ECO:0000256" key="6">
    <source>
        <dbReference type="SAM" id="Phobius"/>
    </source>
</evidence>
<name>A0A327N9F8_PSEFL</name>
<dbReference type="AlphaFoldDB" id="A0A327N9F8"/>